<name>A0A517P7I8_9PLAN</name>
<dbReference type="KEGG" id="acaf:CA12_14280"/>
<dbReference type="AlphaFoldDB" id="A0A517P7I8"/>
<accession>A0A517P7I8</accession>
<dbReference type="GO" id="GO:0016740">
    <property type="term" value="F:transferase activity"/>
    <property type="evidence" value="ECO:0007669"/>
    <property type="project" value="UniProtKB-KW"/>
</dbReference>
<dbReference type="OrthoDB" id="265313at2"/>
<organism evidence="2 3">
    <name type="scientific">Alienimonas californiensis</name>
    <dbReference type="NCBI Taxonomy" id="2527989"/>
    <lineage>
        <taxon>Bacteria</taxon>
        <taxon>Pseudomonadati</taxon>
        <taxon>Planctomycetota</taxon>
        <taxon>Planctomycetia</taxon>
        <taxon>Planctomycetales</taxon>
        <taxon>Planctomycetaceae</taxon>
        <taxon>Alienimonas</taxon>
    </lineage>
</organism>
<dbReference type="InterPro" id="IPR008930">
    <property type="entry name" value="Terpenoid_cyclase/PrenylTrfase"/>
</dbReference>
<dbReference type="Proteomes" id="UP000318741">
    <property type="component" value="Chromosome"/>
</dbReference>
<dbReference type="EMBL" id="CP036265">
    <property type="protein sequence ID" value="QDT15344.1"/>
    <property type="molecule type" value="Genomic_DNA"/>
</dbReference>
<evidence type="ECO:0000256" key="1">
    <source>
        <dbReference type="SAM" id="MobiDB-lite"/>
    </source>
</evidence>
<sequence>MNRPAPIVPAPREPGALARSAKSRSGGFQPPTLDVNRGGDPRSLRSRTAAGSRRYGDLRTASASAGLSSTQIAATLAAFLLALPAVAQEDAGTPPEPGAPAALDGLGGLQLGENDPQVDAAMDKAVAYLLTQQREDGAITDKGTPTAMTSLSIMALASVGVTPADPTPEGTAMRKALDYVLDEKRVQEDGYFGRDDGSRMYGHGIITLMLSEMLGMGANAEQDRLIRERLENAIAVILRAQSQPKDARNQGGWRYERDSKDSDLSVSVWQVMALRSAANDGLDVPPEAIAEAVDYLRRSYDSPVARDGTPDDRVSGFTYEPERGNPTYAMTAAGLLAMQVCGQYEDPRVTGAAEWLTARPPQWKDKWFSYGTYYYAQGMYQRGGEFAPAAADAVRELLLERQEDDGSWLAENGSERSHGHVYATALSMLSLSVKYHYLPIYQR</sequence>
<proteinExistence type="predicted"/>
<protein>
    <submittedName>
        <fullName evidence="2">Prenyltransferase and squalene oxidase repeat protein</fullName>
    </submittedName>
</protein>
<feature type="region of interest" description="Disordered" evidence="1">
    <location>
        <begin position="1"/>
        <end position="54"/>
    </location>
</feature>
<keyword evidence="3" id="KW-1185">Reference proteome</keyword>
<dbReference type="SUPFAM" id="SSF48239">
    <property type="entry name" value="Terpenoid cyclases/Protein prenyltransferases"/>
    <property type="match status" value="2"/>
</dbReference>
<evidence type="ECO:0000313" key="2">
    <source>
        <dbReference type="EMBL" id="QDT15344.1"/>
    </source>
</evidence>
<keyword evidence="2" id="KW-0808">Transferase</keyword>
<feature type="compositionally biased region" description="Pro residues" evidence="1">
    <location>
        <begin position="1"/>
        <end position="12"/>
    </location>
</feature>
<dbReference type="Gene3D" id="1.50.10.20">
    <property type="match status" value="2"/>
</dbReference>
<dbReference type="CDD" id="cd00688">
    <property type="entry name" value="ISOPREN_C2_like"/>
    <property type="match status" value="1"/>
</dbReference>
<reference evidence="2 3" key="1">
    <citation type="submission" date="2019-02" db="EMBL/GenBank/DDBJ databases">
        <title>Deep-cultivation of Planctomycetes and their phenomic and genomic characterization uncovers novel biology.</title>
        <authorList>
            <person name="Wiegand S."/>
            <person name="Jogler M."/>
            <person name="Boedeker C."/>
            <person name="Pinto D."/>
            <person name="Vollmers J."/>
            <person name="Rivas-Marin E."/>
            <person name="Kohn T."/>
            <person name="Peeters S.H."/>
            <person name="Heuer A."/>
            <person name="Rast P."/>
            <person name="Oberbeckmann S."/>
            <person name="Bunk B."/>
            <person name="Jeske O."/>
            <person name="Meyerdierks A."/>
            <person name="Storesund J.E."/>
            <person name="Kallscheuer N."/>
            <person name="Luecker S."/>
            <person name="Lage O.M."/>
            <person name="Pohl T."/>
            <person name="Merkel B.J."/>
            <person name="Hornburger P."/>
            <person name="Mueller R.-W."/>
            <person name="Bruemmer F."/>
            <person name="Labrenz M."/>
            <person name="Spormann A.M."/>
            <person name="Op den Camp H."/>
            <person name="Overmann J."/>
            <person name="Amann R."/>
            <person name="Jetten M.S.M."/>
            <person name="Mascher T."/>
            <person name="Medema M.H."/>
            <person name="Devos D.P."/>
            <person name="Kaster A.-K."/>
            <person name="Ovreas L."/>
            <person name="Rohde M."/>
            <person name="Galperin M.Y."/>
            <person name="Jogler C."/>
        </authorList>
    </citation>
    <scope>NUCLEOTIDE SEQUENCE [LARGE SCALE GENOMIC DNA]</scope>
    <source>
        <strain evidence="2 3">CA12</strain>
    </source>
</reference>
<evidence type="ECO:0000313" key="3">
    <source>
        <dbReference type="Proteomes" id="UP000318741"/>
    </source>
</evidence>
<gene>
    <name evidence="2" type="ORF">CA12_14280</name>
</gene>